<accession>X1HA59</accession>
<comment type="caution">
    <text evidence="1">The sequence shown here is derived from an EMBL/GenBank/DDBJ whole genome shotgun (WGS) entry which is preliminary data.</text>
</comment>
<dbReference type="EMBL" id="BARU01028129">
    <property type="protein sequence ID" value="GAH67061.1"/>
    <property type="molecule type" value="Genomic_DNA"/>
</dbReference>
<proteinExistence type="predicted"/>
<dbReference type="AlphaFoldDB" id="X1HA59"/>
<evidence type="ECO:0000313" key="1">
    <source>
        <dbReference type="EMBL" id="GAH67061.1"/>
    </source>
</evidence>
<reference evidence="1" key="1">
    <citation type="journal article" date="2014" name="Front. Microbiol.">
        <title>High frequency of phylogenetically diverse reductive dehalogenase-homologous genes in deep subseafloor sedimentary metagenomes.</title>
        <authorList>
            <person name="Kawai M."/>
            <person name="Futagami T."/>
            <person name="Toyoda A."/>
            <person name="Takaki Y."/>
            <person name="Nishi S."/>
            <person name="Hori S."/>
            <person name="Arai W."/>
            <person name="Tsubouchi T."/>
            <person name="Morono Y."/>
            <person name="Uchiyama I."/>
            <person name="Ito T."/>
            <person name="Fujiyama A."/>
            <person name="Inagaki F."/>
            <person name="Takami H."/>
        </authorList>
    </citation>
    <scope>NUCLEOTIDE SEQUENCE</scope>
    <source>
        <strain evidence="1">Expedition CK06-06</strain>
    </source>
</reference>
<name>X1HA59_9ZZZZ</name>
<sequence length="240" mass="27552">MREMQWWRLPTIKIGFMQDGPMGKIEYKSWEEQDEKPLITRGFATLIDQNYTIKMTPQGRILEISGTDKIIDDMLKNFDLPADSVMIEQMRENLKNQYGNEAMKEVMEKTFAFYPDKPVGVGNSWSAKFNLTRGFPMTLINAWKLRSIKNGKVHIDLYTKIEPNTKTSLMQIGDMKMSYVLSGEQKGYIIVDTLTGWMIESTTEQSFEGKVNIAGMFGEEQKMEWPISITGTVTIETLGN</sequence>
<organism evidence="1">
    <name type="scientific">marine sediment metagenome</name>
    <dbReference type="NCBI Taxonomy" id="412755"/>
    <lineage>
        <taxon>unclassified sequences</taxon>
        <taxon>metagenomes</taxon>
        <taxon>ecological metagenomes</taxon>
    </lineage>
</organism>
<gene>
    <name evidence="1" type="ORF">S03H2_44941</name>
</gene>
<dbReference type="Pfam" id="PF19777">
    <property type="entry name" value="DUF6263"/>
    <property type="match status" value="1"/>
</dbReference>
<protein>
    <submittedName>
        <fullName evidence="1">Uncharacterized protein</fullName>
    </submittedName>
</protein>
<dbReference type="InterPro" id="IPR046230">
    <property type="entry name" value="DUF6263"/>
</dbReference>